<sequence length="458" mass="49337">MAKTDWKMDDTVMPDDMNQLGQEINDLNESVEAATNTATANTIIKRDSSGRAKVAAPVEPDDIARKAEVDAAITTAASDATTKANAVQSNLTTHINDNVKHITAAERTAWNGKADKNGTLQTNLNADMHGGWKRYSSLSELGLTNTSTIDDIFNALPINSILEYISPTQSAPLYPFTGSIIRFEKASATRMYGSFTRGVPDQPRFYQSIYASEGTTKWSGWVLISLNDATLQTNLNADMVDGQHGSYYQNASNLNAGTVPAARLPAATTLVQGAMSAADKVKLDGIAARAQVNRAIATQAQAEAGTDNTTDMTPLRVKQAISKNQEEGIWTPTLTVDGASDGITYNIQAGKYFKTGNLVTIFGYIVLSSKGSLSGSVRIEGLPFPVQGLLAIYPSFLISNVSSLELPEGVLYVMGSINLRATVINIVYKSNFSSIYTNLGAIRLTNTTRFGFEFSYFI</sequence>
<evidence type="ECO:0000313" key="1">
    <source>
        <dbReference type="EMBL" id="GIP18377.1"/>
    </source>
</evidence>
<dbReference type="EMBL" id="BOSE01000008">
    <property type="protein sequence ID" value="GIP18377.1"/>
    <property type="molecule type" value="Genomic_DNA"/>
</dbReference>
<gene>
    <name evidence="1" type="ORF">J40TS1_40190</name>
</gene>
<evidence type="ECO:0008006" key="3">
    <source>
        <dbReference type="Google" id="ProtNLM"/>
    </source>
</evidence>
<accession>A0A919YPQ2</accession>
<evidence type="ECO:0000313" key="2">
    <source>
        <dbReference type="Proteomes" id="UP000683139"/>
    </source>
</evidence>
<dbReference type="Proteomes" id="UP000683139">
    <property type="component" value="Unassembled WGS sequence"/>
</dbReference>
<organism evidence="1 2">
    <name type="scientific">Paenibacillus montaniterrae</name>
    <dbReference type="NCBI Taxonomy" id="429341"/>
    <lineage>
        <taxon>Bacteria</taxon>
        <taxon>Bacillati</taxon>
        <taxon>Bacillota</taxon>
        <taxon>Bacilli</taxon>
        <taxon>Bacillales</taxon>
        <taxon>Paenibacillaceae</taxon>
        <taxon>Paenibacillus</taxon>
    </lineage>
</organism>
<dbReference type="AlphaFoldDB" id="A0A919YPQ2"/>
<proteinExistence type="predicted"/>
<keyword evidence="2" id="KW-1185">Reference proteome</keyword>
<reference evidence="1" key="1">
    <citation type="submission" date="2021-03" db="EMBL/GenBank/DDBJ databases">
        <title>Antimicrobial resistance genes in bacteria isolated from Japanese honey, and their potential for conferring macrolide and lincosamide resistance in the American foulbrood pathogen Paenibacillus larvae.</title>
        <authorList>
            <person name="Okamoto M."/>
            <person name="Kumagai M."/>
            <person name="Kanamori H."/>
            <person name="Takamatsu D."/>
        </authorList>
    </citation>
    <scope>NUCLEOTIDE SEQUENCE</scope>
    <source>
        <strain evidence="1">J40TS1</strain>
    </source>
</reference>
<protein>
    <recommendedName>
        <fullName evidence="3">Tail fiber protein</fullName>
    </recommendedName>
</protein>
<name>A0A919YPQ2_9BACL</name>
<dbReference type="RefSeq" id="WP_213518714.1">
    <property type="nucleotide sequence ID" value="NZ_BOSE01000008.1"/>
</dbReference>
<comment type="caution">
    <text evidence="1">The sequence shown here is derived from an EMBL/GenBank/DDBJ whole genome shotgun (WGS) entry which is preliminary data.</text>
</comment>